<keyword evidence="15" id="KW-0812">Transmembrane</keyword>
<dbReference type="PRINTS" id="PR00385">
    <property type="entry name" value="P450"/>
</dbReference>
<comment type="subcellular location">
    <subcellularLocation>
        <location evidence="3">Endoplasmic reticulum membrane</location>
        <topology evidence="3">Peripheral membrane protein</topology>
    </subcellularLocation>
    <subcellularLocation>
        <location evidence="2">Microsome membrane</location>
        <topology evidence="2">Peripheral membrane protein</topology>
    </subcellularLocation>
</comment>
<evidence type="ECO:0000256" key="13">
    <source>
        <dbReference type="PIRSR" id="PIRSR602401-1"/>
    </source>
</evidence>
<keyword evidence="9 14" id="KW-0560">Oxidoreductase</keyword>
<dbReference type="PRINTS" id="PR00463">
    <property type="entry name" value="EP450I"/>
</dbReference>
<dbReference type="PANTHER" id="PTHR24292:SF100">
    <property type="entry name" value="CYTOCHROME P450 6A16, ISOFORM B-RELATED"/>
    <property type="match status" value="1"/>
</dbReference>
<sequence length="510" mass="58307">MLLTDVLLLDVLSVITAILAVGYAYLKWTQQYWKRKGVPYIEPSPLFGGSKSEVKNARDGAVDIYKTAKANGWRHVGIYRLTNCIYIPIDVELVKHILTKDFGYFIDRGLYVNERDDPLGVNLFFLSGQKWRNLRAKLSPTFTSGKLKAMFQTLVDCGLVMEKYIDENVNISEPVDIKEILANFSTDIIGTCAFGIDCNSFKEPNSPFRATSKRFFFRTKLERYKSAIAMTFPKLARALRIVINNPEVSSFYGKVVEDTIHYRLKNNVRRKDLLQMLIDMMIDEKNQEDGQSDGGLTMTEIAAQCFLFFIAGFETSSTTMTFALFELAKHPKCQEKVRDELKRVLAKHGDQVTYDALGDMKYMSQVIDETLRLYPPLATLMRQCVKDYKVPGEDVVIEKGTKVLIPVLGPQMDEEFYENPKEFNPDRFDEDKRKKIPQYAHLPFGEGPRICIGERFGVMESKVGLTCILRNFKVSLNEKTKLPMKLDPRNLIPAVEGGVWLNLHKLESKI</sequence>
<evidence type="ECO:0000256" key="15">
    <source>
        <dbReference type="SAM" id="Phobius"/>
    </source>
</evidence>
<dbReference type="Pfam" id="PF00067">
    <property type="entry name" value="p450"/>
    <property type="match status" value="1"/>
</dbReference>
<keyword evidence="10 13" id="KW-0408">Iron</keyword>
<keyword evidence="11 14" id="KW-0503">Monooxygenase</keyword>
<comment type="similarity">
    <text evidence="4 14">Belongs to the cytochrome P450 family.</text>
</comment>
<dbReference type="InterPro" id="IPR002401">
    <property type="entry name" value="Cyt_P450_E_grp-I"/>
</dbReference>
<evidence type="ECO:0008006" key="18">
    <source>
        <dbReference type="Google" id="ProtNLM"/>
    </source>
</evidence>
<feature type="transmembrane region" description="Helical" evidence="15">
    <location>
        <begin position="6"/>
        <end position="26"/>
    </location>
</feature>
<dbReference type="GO" id="GO:0016705">
    <property type="term" value="F:oxidoreductase activity, acting on paired donors, with incorporation or reduction of molecular oxygen"/>
    <property type="evidence" value="ECO:0007669"/>
    <property type="project" value="InterPro"/>
</dbReference>
<keyword evidence="8" id="KW-0492">Microsome</keyword>
<dbReference type="EMBL" id="JAPWTK010000412">
    <property type="protein sequence ID" value="KAJ8940736.1"/>
    <property type="molecule type" value="Genomic_DNA"/>
</dbReference>
<feature type="binding site" description="axial binding residue" evidence="13">
    <location>
        <position position="451"/>
    </location>
    <ligand>
        <name>heme</name>
        <dbReference type="ChEBI" id="CHEBI:30413"/>
    </ligand>
    <ligandPart>
        <name>Fe</name>
        <dbReference type="ChEBI" id="CHEBI:18248"/>
    </ligandPart>
</feature>
<dbReference type="GO" id="GO:0005789">
    <property type="term" value="C:endoplasmic reticulum membrane"/>
    <property type="evidence" value="ECO:0007669"/>
    <property type="project" value="UniProtKB-SubCell"/>
</dbReference>
<dbReference type="InterPro" id="IPR036396">
    <property type="entry name" value="Cyt_P450_sf"/>
</dbReference>
<keyword evidence="6 13" id="KW-0479">Metal-binding</keyword>
<comment type="caution">
    <text evidence="16">The sequence shown here is derived from an EMBL/GenBank/DDBJ whole genome shotgun (WGS) entry which is preliminary data.</text>
</comment>
<evidence type="ECO:0000256" key="9">
    <source>
        <dbReference type="ARBA" id="ARBA00023002"/>
    </source>
</evidence>
<dbReference type="AlphaFoldDB" id="A0AAV8XP66"/>
<dbReference type="GO" id="GO:0004497">
    <property type="term" value="F:monooxygenase activity"/>
    <property type="evidence" value="ECO:0007669"/>
    <property type="project" value="UniProtKB-KW"/>
</dbReference>
<dbReference type="InterPro" id="IPR017972">
    <property type="entry name" value="Cyt_P450_CS"/>
</dbReference>
<dbReference type="FunFam" id="1.10.630.10:FF:000042">
    <property type="entry name" value="Cytochrome P450"/>
    <property type="match status" value="1"/>
</dbReference>
<dbReference type="InterPro" id="IPR001128">
    <property type="entry name" value="Cyt_P450"/>
</dbReference>
<accession>A0AAV8XP66</accession>
<comment type="cofactor">
    <cofactor evidence="1 13">
        <name>heme</name>
        <dbReference type="ChEBI" id="CHEBI:30413"/>
    </cofactor>
</comment>
<dbReference type="Proteomes" id="UP001162162">
    <property type="component" value="Unassembled WGS sequence"/>
</dbReference>
<gene>
    <name evidence="16" type="ORF">NQ318_005487</name>
</gene>
<evidence type="ECO:0000256" key="4">
    <source>
        <dbReference type="ARBA" id="ARBA00010617"/>
    </source>
</evidence>
<dbReference type="SUPFAM" id="SSF48264">
    <property type="entry name" value="Cytochrome P450"/>
    <property type="match status" value="1"/>
</dbReference>
<evidence type="ECO:0000256" key="10">
    <source>
        <dbReference type="ARBA" id="ARBA00023004"/>
    </source>
</evidence>
<organism evidence="16 17">
    <name type="scientific">Aromia moschata</name>
    <dbReference type="NCBI Taxonomy" id="1265417"/>
    <lineage>
        <taxon>Eukaryota</taxon>
        <taxon>Metazoa</taxon>
        <taxon>Ecdysozoa</taxon>
        <taxon>Arthropoda</taxon>
        <taxon>Hexapoda</taxon>
        <taxon>Insecta</taxon>
        <taxon>Pterygota</taxon>
        <taxon>Neoptera</taxon>
        <taxon>Endopterygota</taxon>
        <taxon>Coleoptera</taxon>
        <taxon>Polyphaga</taxon>
        <taxon>Cucujiformia</taxon>
        <taxon>Chrysomeloidea</taxon>
        <taxon>Cerambycidae</taxon>
        <taxon>Cerambycinae</taxon>
        <taxon>Callichromatini</taxon>
        <taxon>Aromia</taxon>
    </lineage>
</organism>
<keyword evidence="5 13" id="KW-0349">Heme</keyword>
<keyword evidence="15" id="KW-1133">Transmembrane helix</keyword>
<dbReference type="PROSITE" id="PS00086">
    <property type="entry name" value="CYTOCHROME_P450"/>
    <property type="match status" value="1"/>
</dbReference>
<evidence type="ECO:0000256" key="2">
    <source>
        <dbReference type="ARBA" id="ARBA00004174"/>
    </source>
</evidence>
<dbReference type="CDD" id="cd11056">
    <property type="entry name" value="CYP6-like"/>
    <property type="match status" value="1"/>
</dbReference>
<reference evidence="16" key="1">
    <citation type="journal article" date="2023" name="Insect Mol. Biol.">
        <title>Genome sequencing provides insights into the evolution of gene families encoding plant cell wall-degrading enzymes in longhorned beetles.</title>
        <authorList>
            <person name="Shin N.R."/>
            <person name="Okamura Y."/>
            <person name="Kirsch R."/>
            <person name="Pauchet Y."/>
        </authorList>
    </citation>
    <scope>NUCLEOTIDE SEQUENCE</scope>
    <source>
        <strain evidence="16">AMC_N1</strain>
    </source>
</reference>
<evidence type="ECO:0000313" key="17">
    <source>
        <dbReference type="Proteomes" id="UP001162162"/>
    </source>
</evidence>
<evidence type="ECO:0000256" key="6">
    <source>
        <dbReference type="ARBA" id="ARBA00022723"/>
    </source>
</evidence>
<dbReference type="Gene3D" id="1.10.630.10">
    <property type="entry name" value="Cytochrome P450"/>
    <property type="match status" value="1"/>
</dbReference>
<evidence type="ECO:0000313" key="16">
    <source>
        <dbReference type="EMBL" id="KAJ8940736.1"/>
    </source>
</evidence>
<evidence type="ECO:0000256" key="8">
    <source>
        <dbReference type="ARBA" id="ARBA00022848"/>
    </source>
</evidence>
<evidence type="ECO:0000256" key="11">
    <source>
        <dbReference type="ARBA" id="ARBA00023033"/>
    </source>
</evidence>
<keyword evidence="17" id="KW-1185">Reference proteome</keyword>
<keyword evidence="12 15" id="KW-0472">Membrane</keyword>
<dbReference type="GO" id="GO:0020037">
    <property type="term" value="F:heme binding"/>
    <property type="evidence" value="ECO:0007669"/>
    <property type="project" value="InterPro"/>
</dbReference>
<evidence type="ECO:0000256" key="14">
    <source>
        <dbReference type="RuleBase" id="RU000461"/>
    </source>
</evidence>
<proteinExistence type="inferred from homology"/>
<dbReference type="PANTHER" id="PTHR24292">
    <property type="entry name" value="CYTOCHROME P450"/>
    <property type="match status" value="1"/>
</dbReference>
<evidence type="ECO:0000256" key="3">
    <source>
        <dbReference type="ARBA" id="ARBA00004406"/>
    </source>
</evidence>
<name>A0AAV8XP66_9CUCU</name>
<evidence type="ECO:0000256" key="5">
    <source>
        <dbReference type="ARBA" id="ARBA00022617"/>
    </source>
</evidence>
<dbReference type="InterPro" id="IPR050476">
    <property type="entry name" value="Insect_CytP450_Detox"/>
</dbReference>
<keyword evidence="7" id="KW-0256">Endoplasmic reticulum</keyword>
<evidence type="ECO:0000256" key="12">
    <source>
        <dbReference type="ARBA" id="ARBA00023136"/>
    </source>
</evidence>
<dbReference type="GO" id="GO:0005506">
    <property type="term" value="F:iron ion binding"/>
    <property type="evidence" value="ECO:0007669"/>
    <property type="project" value="InterPro"/>
</dbReference>
<evidence type="ECO:0000256" key="1">
    <source>
        <dbReference type="ARBA" id="ARBA00001971"/>
    </source>
</evidence>
<evidence type="ECO:0000256" key="7">
    <source>
        <dbReference type="ARBA" id="ARBA00022824"/>
    </source>
</evidence>
<protein>
    <recommendedName>
        <fullName evidence="18">Cytochrome P450</fullName>
    </recommendedName>
</protein>